<dbReference type="InterPro" id="IPR036890">
    <property type="entry name" value="HATPase_C_sf"/>
</dbReference>
<dbReference type="InterPro" id="IPR003018">
    <property type="entry name" value="GAF"/>
</dbReference>
<dbReference type="SUPFAM" id="SSF47384">
    <property type="entry name" value="Homodimeric domain of signal transducing histidine kinase"/>
    <property type="match status" value="2"/>
</dbReference>
<dbReference type="Gene3D" id="3.30.565.10">
    <property type="entry name" value="Histidine kinase-like ATPase, C-terminal domain"/>
    <property type="match status" value="2"/>
</dbReference>
<dbReference type="PRINTS" id="PR00344">
    <property type="entry name" value="BCTRLSENSOR"/>
</dbReference>
<dbReference type="Pfam" id="PF00072">
    <property type="entry name" value="Response_reg"/>
    <property type="match status" value="2"/>
</dbReference>
<dbReference type="SUPFAM" id="SSF55874">
    <property type="entry name" value="ATPase domain of HSP90 chaperone/DNA topoisomerase II/histidine kinase"/>
    <property type="match status" value="2"/>
</dbReference>
<dbReference type="SUPFAM" id="SSF52172">
    <property type="entry name" value="CheY-like"/>
    <property type="match status" value="2"/>
</dbReference>
<keyword evidence="10" id="KW-0238">DNA-binding</keyword>
<dbReference type="InterPro" id="IPR004358">
    <property type="entry name" value="Sig_transdc_His_kin-like_C"/>
</dbReference>
<dbReference type="Pfam" id="PF02518">
    <property type="entry name" value="HATPase_c"/>
    <property type="match status" value="2"/>
</dbReference>
<feature type="domain" description="Histidine kinase" evidence="8">
    <location>
        <begin position="349"/>
        <end position="565"/>
    </location>
</feature>
<keyword evidence="11" id="KW-1185">Reference proteome</keyword>
<evidence type="ECO:0000256" key="7">
    <source>
        <dbReference type="SAM" id="Coils"/>
    </source>
</evidence>
<dbReference type="SMART" id="SM00388">
    <property type="entry name" value="HisKA"/>
    <property type="match status" value="2"/>
</dbReference>
<evidence type="ECO:0000259" key="8">
    <source>
        <dbReference type="PROSITE" id="PS50109"/>
    </source>
</evidence>
<dbReference type="Gene3D" id="3.30.450.40">
    <property type="match status" value="1"/>
</dbReference>
<dbReference type="EC" id="2.7.13.3" evidence="2"/>
<dbReference type="InterPro" id="IPR011006">
    <property type="entry name" value="CheY-like_superfamily"/>
</dbReference>
<dbReference type="InterPro" id="IPR003594">
    <property type="entry name" value="HATPase_dom"/>
</dbReference>
<evidence type="ECO:0000313" key="10">
    <source>
        <dbReference type="EMBL" id="MBB4839896.1"/>
    </source>
</evidence>
<dbReference type="InterPro" id="IPR001789">
    <property type="entry name" value="Sig_transdc_resp-reg_receiver"/>
</dbReference>
<evidence type="ECO:0000256" key="5">
    <source>
        <dbReference type="ARBA" id="ARBA00022777"/>
    </source>
</evidence>
<feature type="coiled-coil region" evidence="7">
    <location>
        <begin position="958"/>
        <end position="988"/>
    </location>
</feature>
<dbReference type="CDD" id="cd17574">
    <property type="entry name" value="REC_OmpR"/>
    <property type="match status" value="1"/>
</dbReference>
<dbReference type="PROSITE" id="PS50109">
    <property type="entry name" value="HIS_KIN"/>
    <property type="match status" value="2"/>
</dbReference>
<dbReference type="CDD" id="cd00082">
    <property type="entry name" value="HisKA"/>
    <property type="match status" value="1"/>
</dbReference>
<evidence type="ECO:0000256" key="1">
    <source>
        <dbReference type="ARBA" id="ARBA00000085"/>
    </source>
</evidence>
<dbReference type="Proteomes" id="UP000575241">
    <property type="component" value="Unassembled WGS sequence"/>
</dbReference>
<dbReference type="Pfam" id="PF00512">
    <property type="entry name" value="HisKA"/>
    <property type="match status" value="1"/>
</dbReference>
<comment type="catalytic activity">
    <reaction evidence="1">
        <text>ATP + protein L-histidine = ADP + protein N-phospho-L-histidine.</text>
        <dbReference type="EC" id="2.7.13.3"/>
    </reaction>
</comment>
<keyword evidence="7" id="KW-0175">Coiled coil</keyword>
<dbReference type="GO" id="GO:0000155">
    <property type="term" value="F:phosphorelay sensor kinase activity"/>
    <property type="evidence" value="ECO:0007669"/>
    <property type="project" value="InterPro"/>
</dbReference>
<feature type="domain" description="Response regulatory" evidence="9">
    <location>
        <begin position="622"/>
        <end position="739"/>
    </location>
</feature>
<dbReference type="FunFam" id="3.30.565.10:FF:000006">
    <property type="entry name" value="Sensor histidine kinase WalK"/>
    <property type="match status" value="1"/>
</dbReference>
<dbReference type="Gene3D" id="1.10.287.130">
    <property type="match status" value="2"/>
</dbReference>
<dbReference type="InterPro" id="IPR029016">
    <property type="entry name" value="GAF-like_dom_sf"/>
</dbReference>
<protein>
    <recommendedName>
        <fullName evidence="2">histidine kinase</fullName>
        <ecNumber evidence="2">2.7.13.3</ecNumber>
    </recommendedName>
</protein>
<dbReference type="PROSITE" id="PS50110">
    <property type="entry name" value="RESPONSE_REGULATORY"/>
    <property type="match status" value="2"/>
</dbReference>
<organism evidence="10 11">
    <name type="scientific">Sphingomonas kyeonggiensis</name>
    <dbReference type="NCBI Taxonomy" id="1268553"/>
    <lineage>
        <taxon>Bacteria</taxon>
        <taxon>Pseudomonadati</taxon>
        <taxon>Pseudomonadota</taxon>
        <taxon>Alphaproteobacteria</taxon>
        <taxon>Sphingomonadales</taxon>
        <taxon>Sphingomonadaceae</taxon>
        <taxon>Sphingomonas</taxon>
    </lineage>
</organism>
<comment type="caution">
    <text evidence="10">The sequence shown here is derived from an EMBL/GenBank/DDBJ whole genome shotgun (WGS) entry which is preliminary data.</text>
</comment>
<dbReference type="InterPro" id="IPR005467">
    <property type="entry name" value="His_kinase_dom"/>
</dbReference>
<dbReference type="SMART" id="SM00065">
    <property type="entry name" value="GAF"/>
    <property type="match status" value="1"/>
</dbReference>
<reference evidence="10 11" key="1">
    <citation type="submission" date="2020-08" db="EMBL/GenBank/DDBJ databases">
        <title>Functional genomics of gut bacteria from endangered species of beetles.</title>
        <authorList>
            <person name="Carlos-Shanley C."/>
        </authorList>
    </citation>
    <scope>NUCLEOTIDE SEQUENCE [LARGE SCALE GENOMIC DNA]</scope>
    <source>
        <strain evidence="10 11">S00224</strain>
    </source>
</reference>
<evidence type="ECO:0000256" key="2">
    <source>
        <dbReference type="ARBA" id="ARBA00012438"/>
    </source>
</evidence>
<feature type="domain" description="Response regulatory" evidence="9">
    <location>
        <begin position="1238"/>
        <end position="1357"/>
    </location>
</feature>
<dbReference type="Gene3D" id="3.40.50.2300">
    <property type="match status" value="2"/>
</dbReference>
<dbReference type="InterPro" id="IPR036097">
    <property type="entry name" value="HisK_dim/P_sf"/>
</dbReference>
<dbReference type="Gene3D" id="3.30.450.20">
    <property type="entry name" value="PAS domain"/>
    <property type="match status" value="1"/>
</dbReference>
<dbReference type="SMART" id="SM00448">
    <property type="entry name" value="REC"/>
    <property type="match status" value="2"/>
</dbReference>
<keyword evidence="5 10" id="KW-0418">Kinase</keyword>
<keyword evidence="3 6" id="KW-0597">Phosphoprotein</keyword>
<proteinExistence type="predicted"/>
<feature type="modified residue" description="4-aspartylphosphate" evidence="6">
    <location>
        <position position="1292"/>
    </location>
</feature>
<dbReference type="FunFam" id="1.10.287.130:FF:000045">
    <property type="entry name" value="Two-component system sensor histidine kinase/response regulator"/>
    <property type="match status" value="1"/>
</dbReference>
<name>A0A7W7NTH0_9SPHN</name>
<feature type="modified residue" description="4-aspartylphosphate" evidence="6">
    <location>
        <position position="672"/>
    </location>
</feature>
<dbReference type="SMART" id="SM00387">
    <property type="entry name" value="HATPase_c"/>
    <property type="match status" value="2"/>
</dbReference>
<feature type="domain" description="Histidine kinase" evidence="8">
    <location>
        <begin position="997"/>
        <end position="1219"/>
    </location>
</feature>
<evidence type="ECO:0000259" key="9">
    <source>
        <dbReference type="PROSITE" id="PS50110"/>
    </source>
</evidence>
<keyword evidence="4" id="KW-0808">Transferase</keyword>
<dbReference type="RefSeq" id="WP_221416444.1">
    <property type="nucleotide sequence ID" value="NZ_JACHLN010000003.1"/>
</dbReference>
<dbReference type="PANTHER" id="PTHR43547">
    <property type="entry name" value="TWO-COMPONENT HISTIDINE KINASE"/>
    <property type="match status" value="1"/>
</dbReference>
<dbReference type="GO" id="GO:0003677">
    <property type="term" value="F:DNA binding"/>
    <property type="evidence" value="ECO:0007669"/>
    <property type="project" value="UniProtKB-KW"/>
</dbReference>
<dbReference type="InterPro" id="IPR003661">
    <property type="entry name" value="HisK_dim/P_dom"/>
</dbReference>
<evidence type="ECO:0000256" key="6">
    <source>
        <dbReference type="PROSITE-ProRule" id="PRU00169"/>
    </source>
</evidence>
<evidence type="ECO:0000256" key="4">
    <source>
        <dbReference type="ARBA" id="ARBA00022679"/>
    </source>
</evidence>
<dbReference type="EMBL" id="JACHLN010000003">
    <property type="protein sequence ID" value="MBB4839896.1"/>
    <property type="molecule type" value="Genomic_DNA"/>
</dbReference>
<sequence>MAADADFLVGDSEMARLIRSKDWSQTPLGPIGHWPQSLRTTVSLCLASNFPINIIWGAKHTQIYNDGYRIVCGDAHPVALGQGYNVTWESAWPAIGEPFENARAGDTSFLENQRMYLTRNGYLEETFFTFSLSPIRDESGGIGGLFHPVTETTATMLAERRTRALRDLNASLAGAETIDGLAELAVETLAPFEYDLPFLLFYALDEDGACYRLRAHHGIAADTVASPAVIAVDAAMPWPIGDAAGQGAIVELGGVSTQLRGIACGPYDEPPGNAFVLPIRVAGAALPPAIVIAGASPRLPLDDVYRGFYELLGAALAAALAAVRAREDERRRTEALAAIDRAKTLFFSNVSHEFRTPLTLMLGPIEDALEAGDLPAAQRERLDVAHRNALRLLKLVNALLDFARIEAGRMQARFEPVDLSGLTANLASNFRSACERAGLTLSVDCPPLSRPIHVDRDMWEKIVLNLISNAFKFTLQGGISVSLRETEAGAELVVRDTGVGISATELPRVFERFHRIEGQRGRTHEGTGIGLSLVQELVALHGGSIVAESAENVGTAFRVALPAGSEHLPAENLVDASLGAADAGRSSAFVEEALRWLPEGDAPPAPGDRSDPADELVEGQPRIILADDNADMRAYVRQILEAGGYVVEAVANGEEALAAARRVPAPDLILSDVMMPVMNGFELLAAVRADPGLAHLLVILLSARAGPEAKEEGLEAGADDYLVKPFGARELRARVDGAVRLGRQRSEAATRERDLHAALASERSRAELQATEQRLEVEQRVNRVLDARIAERTTRLRESNERLHLLEQITRAIGQRQDVSSIHQVAISALEDRLPADFACACLYAPDDDAVSVAHVGTGSAALAEIMGIGAGARIAIDGNGLSHCIAGDLVHEPDIAHATFPFPRRLAEAGLRSLVLSPLLSEGRVTGLLVVARRQPNAFLSTDCEFLRQLGEHVGLAAHQTRLREDLQRAYDELRQTQQAVLQQERLRAIGQMASGIAHDINNAISPVAIYTQSLRERRRDLGKEVDDYLEVVGQVVKDIAATVARMRDFYRPEDGKSELVPVDLNALVPQVVELTRARWSDMLQQRGVVITVDTRLEQALPNVMGNASELREVATNLIFNAVDAMPDGGTLSVRTEHVRIPGGGSRVKFEIGDTGAGMDEDTRLRCLEPFFTTKGERGTGLGLAMVQGAAQRHDARLGIDSAPGDGTRVHLDFAAVDADPAGAAMEAPRRESGPLRLLLVDDDPAVLSSTAVVLELSGHGVTAAGGGQAGIDAMQHASGKGEGFDVIITDLGMPHVDGNQVARTAKAIFPKTPVILLTGWGRRMATDDQAPAHVDFVLSKPVDLDQLRGIFAELD</sequence>
<evidence type="ECO:0000256" key="3">
    <source>
        <dbReference type="ARBA" id="ARBA00022553"/>
    </source>
</evidence>
<dbReference type="Pfam" id="PF01590">
    <property type="entry name" value="GAF"/>
    <property type="match status" value="1"/>
</dbReference>
<dbReference type="PANTHER" id="PTHR43547:SF2">
    <property type="entry name" value="HYBRID SIGNAL TRANSDUCTION HISTIDINE KINASE C"/>
    <property type="match status" value="1"/>
</dbReference>
<gene>
    <name evidence="10" type="ORF">HNP52_002988</name>
</gene>
<evidence type="ECO:0000313" key="11">
    <source>
        <dbReference type="Proteomes" id="UP000575241"/>
    </source>
</evidence>
<dbReference type="SUPFAM" id="SSF55781">
    <property type="entry name" value="GAF domain-like"/>
    <property type="match status" value="2"/>
</dbReference>
<accession>A0A7W7NTH0</accession>